<dbReference type="InterPro" id="IPR018358">
    <property type="entry name" value="Disintegrin_CS"/>
</dbReference>
<dbReference type="PROSITE" id="PS50215">
    <property type="entry name" value="ADAM_MEPRO"/>
    <property type="match status" value="1"/>
</dbReference>
<name>A0A672NXK0_SINGR</name>
<feature type="active site" evidence="3">
    <location>
        <position position="94"/>
    </location>
</feature>
<dbReference type="InterPro" id="IPR001762">
    <property type="entry name" value="Disintegrin_dom"/>
</dbReference>
<dbReference type="Gene3D" id="3.40.390.10">
    <property type="entry name" value="Collagenase (Catalytic Domain)"/>
    <property type="match status" value="2"/>
</dbReference>
<dbReference type="Pfam" id="PF08516">
    <property type="entry name" value="ADAM_CR"/>
    <property type="match status" value="1"/>
</dbReference>
<dbReference type="PRINTS" id="PR00289">
    <property type="entry name" value="DISINTEGRIN"/>
</dbReference>
<dbReference type="PANTHER" id="PTHR11905:SF19">
    <property type="entry name" value="DISINTEGRIN AND METALLOPROTEINASE DOMAIN-CONTAINING PROTEIN 19"/>
    <property type="match status" value="1"/>
</dbReference>
<evidence type="ECO:0000313" key="6">
    <source>
        <dbReference type="Ensembl" id="ENSSGRP00000054730.1"/>
    </source>
</evidence>
<dbReference type="InterPro" id="IPR036436">
    <property type="entry name" value="Disintegrin_dom_sf"/>
</dbReference>
<dbReference type="GO" id="GO:0006509">
    <property type="term" value="P:membrane protein ectodomain proteolysis"/>
    <property type="evidence" value="ECO:0007669"/>
    <property type="project" value="TreeGrafter"/>
</dbReference>
<dbReference type="GO" id="GO:0004222">
    <property type="term" value="F:metalloendopeptidase activity"/>
    <property type="evidence" value="ECO:0007669"/>
    <property type="project" value="InterPro"/>
</dbReference>
<dbReference type="InterPro" id="IPR024079">
    <property type="entry name" value="MetalloPept_cat_dom_sf"/>
</dbReference>
<sequence length="267" mass="29371">RRDVSSSMKYVELMVVADHAEYYKSLNIRVALIRLEIWNDQDKITVTNNPYSTLGAFLAWRRKQLPQLPNDNAQLVTSFLFCLAVGVAATMAHEMGHNFGMSHDSPGCCLAQPEDGGCIMAAATGDPFPRVFNPCNQKELKQFHCFPSHLLPRSECAHGVCCHECKLKTPGVMCRPPSGSCDLPEYCDGKSESCPANFYLVDGSSCTGGSAYCYTGICLTLEQQCLSLWGKDARPAPDLCFTEVNKAGDPYGNCGSFMGTYRKCTER</sequence>
<evidence type="ECO:0000259" key="5">
    <source>
        <dbReference type="PROSITE" id="PS50215"/>
    </source>
</evidence>
<dbReference type="SUPFAM" id="SSF55486">
    <property type="entry name" value="Metalloproteases ('zincins'), catalytic domain"/>
    <property type="match status" value="1"/>
</dbReference>
<evidence type="ECO:0000259" key="4">
    <source>
        <dbReference type="PROSITE" id="PS50214"/>
    </source>
</evidence>
<dbReference type="Pfam" id="PF01421">
    <property type="entry name" value="Reprolysin"/>
    <property type="match status" value="2"/>
</dbReference>
<feature type="binding site" evidence="3">
    <location>
        <position position="97"/>
    </location>
    <ligand>
        <name>Zn(2+)</name>
        <dbReference type="ChEBI" id="CHEBI:29105"/>
        <note>catalytic</note>
    </ligand>
</feature>
<protein>
    <submittedName>
        <fullName evidence="6">ADAM metallopeptidase domain 19</fullName>
    </submittedName>
</protein>
<accession>A0A672NXK0</accession>
<feature type="domain" description="Disintegrin" evidence="4">
    <location>
        <begin position="125"/>
        <end position="202"/>
    </location>
</feature>
<feature type="disulfide bond" evidence="2">
    <location>
        <begin position="174"/>
        <end position="194"/>
    </location>
</feature>
<dbReference type="PANTHER" id="PTHR11905">
    <property type="entry name" value="ADAM A DISINTEGRIN AND METALLOPROTEASE DOMAIN"/>
    <property type="match status" value="1"/>
</dbReference>
<dbReference type="CDD" id="cd04269">
    <property type="entry name" value="ZnMc_adamalysin_II_like"/>
    <property type="match status" value="1"/>
</dbReference>
<feature type="binding site" evidence="3">
    <location>
        <position position="103"/>
    </location>
    <ligand>
        <name>Zn(2+)</name>
        <dbReference type="ChEBI" id="CHEBI:29105"/>
        <note>catalytic</note>
    </ligand>
</feature>
<dbReference type="InterPro" id="IPR006586">
    <property type="entry name" value="ADAM_Cys-rich"/>
</dbReference>
<dbReference type="SUPFAM" id="SSF57552">
    <property type="entry name" value="Blood coagulation inhibitor (disintegrin)"/>
    <property type="match status" value="1"/>
</dbReference>
<dbReference type="AlphaFoldDB" id="A0A672NXK0"/>
<evidence type="ECO:0000313" key="7">
    <source>
        <dbReference type="Proteomes" id="UP000472262"/>
    </source>
</evidence>
<dbReference type="InterPro" id="IPR001590">
    <property type="entry name" value="Peptidase_M12B"/>
</dbReference>
<evidence type="ECO:0000256" key="1">
    <source>
        <dbReference type="ARBA" id="ARBA00023157"/>
    </source>
</evidence>
<keyword evidence="1 2" id="KW-1015">Disulfide bond</keyword>
<keyword evidence="3" id="KW-0479">Metal-binding</keyword>
<dbReference type="Pfam" id="PF00200">
    <property type="entry name" value="Disintegrin"/>
    <property type="match status" value="1"/>
</dbReference>
<dbReference type="Gene3D" id="4.10.70.10">
    <property type="entry name" value="Disintegrin domain"/>
    <property type="match status" value="1"/>
</dbReference>
<keyword evidence="7" id="KW-1185">Reference proteome</keyword>
<reference evidence="6" key="2">
    <citation type="submission" date="2025-09" db="UniProtKB">
        <authorList>
            <consortium name="Ensembl"/>
        </authorList>
    </citation>
    <scope>IDENTIFICATION</scope>
</reference>
<dbReference type="SMART" id="SM00050">
    <property type="entry name" value="DISIN"/>
    <property type="match status" value="1"/>
</dbReference>
<dbReference type="InterPro" id="IPR034027">
    <property type="entry name" value="Reprolysin_adamalysin"/>
</dbReference>
<dbReference type="PROSITE" id="PS00427">
    <property type="entry name" value="DISINTEGRIN_1"/>
    <property type="match status" value="1"/>
</dbReference>
<dbReference type="Ensembl" id="ENSSGRT00000058463.1">
    <property type="protein sequence ID" value="ENSSGRP00000054730.1"/>
    <property type="gene ID" value="ENSSGRG00000028676.1"/>
</dbReference>
<keyword evidence="3" id="KW-0862">Zinc</keyword>
<dbReference type="GO" id="GO:0046872">
    <property type="term" value="F:metal ion binding"/>
    <property type="evidence" value="ECO:0007669"/>
    <property type="project" value="UniProtKB-KW"/>
</dbReference>
<evidence type="ECO:0000256" key="2">
    <source>
        <dbReference type="PROSITE-ProRule" id="PRU00068"/>
    </source>
</evidence>
<reference evidence="6" key="1">
    <citation type="submission" date="2025-08" db="UniProtKB">
        <authorList>
            <consortium name="Ensembl"/>
        </authorList>
    </citation>
    <scope>IDENTIFICATION</scope>
</reference>
<dbReference type="SMART" id="SM00608">
    <property type="entry name" value="ACR"/>
    <property type="match status" value="1"/>
</dbReference>
<feature type="domain" description="Peptidase M12B" evidence="5">
    <location>
        <begin position="1"/>
        <end position="143"/>
    </location>
</feature>
<comment type="caution">
    <text evidence="3">Lacks conserved residue(s) required for the propagation of feature annotation.</text>
</comment>
<proteinExistence type="predicted"/>
<dbReference type="Proteomes" id="UP000472262">
    <property type="component" value="Unassembled WGS sequence"/>
</dbReference>
<dbReference type="PROSITE" id="PS50214">
    <property type="entry name" value="DISINTEGRIN_2"/>
    <property type="match status" value="1"/>
</dbReference>
<organism evidence="6 7">
    <name type="scientific">Sinocyclocheilus grahami</name>
    <name type="common">Dianchi golden-line fish</name>
    <name type="synonym">Barbus grahami</name>
    <dbReference type="NCBI Taxonomy" id="75366"/>
    <lineage>
        <taxon>Eukaryota</taxon>
        <taxon>Metazoa</taxon>
        <taxon>Chordata</taxon>
        <taxon>Craniata</taxon>
        <taxon>Vertebrata</taxon>
        <taxon>Euteleostomi</taxon>
        <taxon>Actinopterygii</taxon>
        <taxon>Neopterygii</taxon>
        <taxon>Teleostei</taxon>
        <taxon>Ostariophysi</taxon>
        <taxon>Cypriniformes</taxon>
        <taxon>Cyprinidae</taxon>
        <taxon>Cyprininae</taxon>
        <taxon>Sinocyclocheilus</taxon>
    </lineage>
</organism>
<evidence type="ECO:0000256" key="3">
    <source>
        <dbReference type="PROSITE-ProRule" id="PRU00276"/>
    </source>
</evidence>
<feature type="binding site" evidence="3">
    <location>
        <position position="93"/>
    </location>
    <ligand>
        <name>Zn(2+)</name>
        <dbReference type="ChEBI" id="CHEBI:29105"/>
        <note>catalytic</note>
    </ligand>
</feature>